<accession>A0A2H3K7P9</accession>
<name>A0A2H3K7P9_WOLCO</name>
<feature type="compositionally biased region" description="Basic residues" evidence="1">
    <location>
        <begin position="552"/>
        <end position="578"/>
    </location>
</feature>
<feature type="region of interest" description="Disordered" evidence="1">
    <location>
        <begin position="539"/>
        <end position="578"/>
    </location>
</feature>
<dbReference type="Proteomes" id="UP000218811">
    <property type="component" value="Unassembled WGS sequence"/>
</dbReference>
<organism evidence="2 3">
    <name type="scientific">Wolfiporia cocos (strain MD-104)</name>
    <name type="common">Brown rot fungus</name>
    <dbReference type="NCBI Taxonomy" id="742152"/>
    <lineage>
        <taxon>Eukaryota</taxon>
        <taxon>Fungi</taxon>
        <taxon>Dikarya</taxon>
        <taxon>Basidiomycota</taxon>
        <taxon>Agaricomycotina</taxon>
        <taxon>Agaricomycetes</taxon>
        <taxon>Polyporales</taxon>
        <taxon>Phaeolaceae</taxon>
        <taxon>Wolfiporia</taxon>
    </lineage>
</organism>
<evidence type="ECO:0000313" key="2">
    <source>
        <dbReference type="EMBL" id="PCH45104.1"/>
    </source>
</evidence>
<dbReference type="AlphaFoldDB" id="A0A2H3K7P9"/>
<evidence type="ECO:0000256" key="1">
    <source>
        <dbReference type="SAM" id="MobiDB-lite"/>
    </source>
</evidence>
<keyword evidence="3" id="KW-1185">Reference proteome</keyword>
<sequence>MSRTTARAAPYSPDNRRHARYSEEYLEETRSMWDDIRGSIHSEFHSLLSHCLSDDEDGTDIGKQQGHKSRSLGPVKYTRTLRRHKSIKPGLRGLHGNPQSTAIQQSSDARTLMGTARKMACGEIEALERLLVEMRLTFAKASESCRLSVTLLDTANGQHDEFWDHCDSVAYDGDENMEEDEFLEHFAAGCAPCMTLRLSDSWDNVELPLITTRVMRDLILFYDQRQLPTLRQIGVIDGYGSLEWAPSDNEYRYVASGLIGEEGVDEKPQYHEDVLYKGPGVHRTRYWLIRYATRAAANAGVVSQAKARAKRAYTVQRVPSHTNNQDVRPSMFGTPTGYHALATLESERLRYLCFGSKDTPSECSDDDDSAVPTRPASLEPTEVDGEKERSVVSLTSTQLDREPALNWYHTRSARRSWDNGREWAELSTLNAQAFRPLRQDGYRLRDYRKEMTCYGIPFYSASLRDPADLERFHMIDRWVTQVQTAGVSAQNSRGRAQLPAQVAVQSFGNPMNVDGMTHTEVASDAGDIGGRDLEHVERTVQGTKKEMGDAKRKARGTSRKGKGKVATRKRKRKPRGIH</sequence>
<reference evidence="2 3" key="1">
    <citation type="journal article" date="2012" name="Science">
        <title>The Paleozoic origin of enzymatic lignin decomposition reconstructed from 31 fungal genomes.</title>
        <authorList>
            <person name="Floudas D."/>
            <person name="Binder M."/>
            <person name="Riley R."/>
            <person name="Barry K."/>
            <person name="Blanchette R.A."/>
            <person name="Henrissat B."/>
            <person name="Martinez A.T."/>
            <person name="Otillar R."/>
            <person name="Spatafora J.W."/>
            <person name="Yadav J.S."/>
            <person name="Aerts A."/>
            <person name="Benoit I."/>
            <person name="Boyd A."/>
            <person name="Carlson A."/>
            <person name="Copeland A."/>
            <person name="Coutinho P.M."/>
            <person name="de Vries R.P."/>
            <person name="Ferreira P."/>
            <person name="Findley K."/>
            <person name="Foster B."/>
            <person name="Gaskell J."/>
            <person name="Glotzer D."/>
            <person name="Gorecki P."/>
            <person name="Heitman J."/>
            <person name="Hesse C."/>
            <person name="Hori C."/>
            <person name="Igarashi K."/>
            <person name="Jurgens J.A."/>
            <person name="Kallen N."/>
            <person name="Kersten P."/>
            <person name="Kohler A."/>
            <person name="Kuees U."/>
            <person name="Kumar T.K.A."/>
            <person name="Kuo A."/>
            <person name="LaButti K."/>
            <person name="Larrondo L.F."/>
            <person name="Lindquist E."/>
            <person name="Ling A."/>
            <person name="Lombard V."/>
            <person name="Lucas S."/>
            <person name="Lundell T."/>
            <person name="Martin R."/>
            <person name="McLaughlin D.J."/>
            <person name="Morgenstern I."/>
            <person name="Morin E."/>
            <person name="Murat C."/>
            <person name="Nagy L.G."/>
            <person name="Nolan M."/>
            <person name="Ohm R.A."/>
            <person name="Patyshakuliyeva A."/>
            <person name="Rokas A."/>
            <person name="Ruiz-Duenas F.J."/>
            <person name="Sabat G."/>
            <person name="Salamov A."/>
            <person name="Samejima M."/>
            <person name="Schmutz J."/>
            <person name="Slot J.C."/>
            <person name="St John F."/>
            <person name="Stenlid J."/>
            <person name="Sun H."/>
            <person name="Sun S."/>
            <person name="Syed K."/>
            <person name="Tsang A."/>
            <person name="Wiebenga A."/>
            <person name="Young D."/>
            <person name="Pisabarro A."/>
            <person name="Eastwood D.C."/>
            <person name="Martin F."/>
            <person name="Cullen D."/>
            <person name="Grigoriev I.V."/>
            <person name="Hibbett D.S."/>
        </authorList>
    </citation>
    <scope>NUCLEOTIDE SEQUENCE [LARGE SCALE GENOMIC DNA]</scope>
    <source>
        <strain evidence="2 3">MD-104</strain>
    </source>
</reference>
<proteinExistence type="predicted"/>
<protein>
    <submittedName>
        <fullName evidence="2">Uncharacterized protein</fullName>
    </submittedName>
</protein>
<evidence type="ECO:0000313" key="3">
    <source>
        <dbReference type="Proteomes" id="UP000218811"/>
    </source>
</evidence>
<dbReference type="EMBL" id="KB468168">
    <property type="protein sequence ID" value="PCH45104.1"/>
    <property type="molecule type" value="Genomic_DNA"/>
</dbReference>
<feature type="region of interest" description="Disordered" evidence="1">
    <location>
        <begin position="360"/>
        <end position="388"/>
    </location>
</feature>
<feature type="compositionally biased region" description="Basic and acidic residues" evidence="1">
    <location>
        <begin position="539"/>
        <end position="551"/>
    </location>
</feature>
<gene>
    <name evidence="2" type="ORF">WOLCODRAFT_19367</name>
</gene>